<evidence type="ECO:0000259" key="9">
    <source>
        <dbReference type="PROSITE" id="PS50157"/>
    </source>
</evidence>
<dbReference type="PROSITE" id="PS00028">
    <property type="entry name" value="ZINC_FINGER_C2H2_1"/>
    <property type="match status" value="6"/>
</dbReference>
<evidence type="ECO:0000256" key="3">
    <source>
        <dbReference type="ARBA" id="ARBA00022737"/>
    </source>
</evidence>
<dbReference type="VEuPathDB" id="VectorBase:MDOMA2_015172"/>
<proteinExistence type="predicted"/>
<feature type="region of interest" description="Disordered" evidence="8">
    <location>
        <begin position="1"/>
        <end position="59"/>
    </location>
</feature>
<sequence>MAGFVIKGEIPDSADASPWTKSPVQQENKQQLRNYRLRQDNTQQQQQSSSFSAAKPMKDISSNGGLLKLALENGKRQETKGNHCGEIFVTNNAKKWTFVCTYCQKSTRDIGEFVCHIKFKHMGGIHHSDEDDDDYAAAENVAERKAQHSMAEDSYNQGQDYFDCTNYLDVNVHIEDSDEQQSSSSRSRKTPNSKTNRNGADVVNLLDEEEEEEEQEDEENKYDNNKTSAQYEYESVEDDEQAILIEDADQQNENPQHMDEDTNKEFLLQAMGNDNDSLIDDIASMVKGNKKRNRPHVKGSFSCKLCEKTFQYFSLYRNHMIKHSNFTPFKCEFCDKGFKSKQAIRYHMKTHSTEKEFQCPLCPSNFATSSVFISHVMTHESATCFPCMVCGKILSSEHEREEHVETHSEERPYSCSFCSKRFRQKHHLSNHLKLHCRYRCDFCKVSFNSTQTQRRPYACPSCEDIPEIRQQVERRRALLFRPSTDVLPMEFENVVLDNVNSSTATECVDLDAVPSDDNDGDGDDQSEDEGSTSKKIYPQCTYCFKAFAHVEALNFHIKKVHNR</sequence>
<accession>A0A1I8MHA8</accession>
<keyword evidence="5" id="KW-0862">Zinc</keyword>
<feature type="domain" description="C2H2-type" evidence="9">
    <location>
        <begin position="329"/>
        <end position="356"/>
    </location>
</feature>
<name>A0A1I8MHA8_MUSDO</name>
<feature type="domain" description="C2H2-type" evidence="9">
    <location>
        <begin position="385"/>
        <end position="412"/>
    </location>
</feature>
<feature type="region of interest" description="Disordered" evidence="8">
    <location>
        <begin position="510"/>
        <end position="533"/>
    </location>
</feature>
<keyword evidence="2" id="KW-0479">Metal-binding</keyword>
<dbReference type="InterPro" id="IPR050331">
    <property type="entry name" value="Zinc_finger"/>
</dbReference>
<dbReference type="VEuPathDB" id="VectorBase:MDOA004887"/>
<dbReference type="AlphaFoldDB" id="A0A1I8MHA8"/>
<feature type="domain" description="C2H2-type" evidence="9">
    <location>
        <begin position="413"/>
        <end position="440"/>
    </location>
</feature>
<evidence type="ECO:0000256" key="2">
    <source>
        <dbReference type="ARBA" id="ARBA00022723"/>
    </source>
</evidence>
<dbReference type="GO" id="GO:0010468">
    <property type="term" value="P:regulation of gene expression"/>
    <property type="evidence" value="ECO:0007669"/>
    <property type="project" value="TreeGrafter"/>
</dbReference>
<dbReference type="PROSITE" id="PS50157">
    <property type="entry name" value="ZINC_FINGER_C2H2_2"/>
    <property type="match status" value="6"/>
</dbReference>
<feature type="compositionally biased region" description="Polar residues" evidence="8">
    <location>
        <begin position="19"/>
        <end position="33"/>
    </location>
</feature>
<feature type="domain" description="C2H2-type" evidence="9">
    <location>
        <begin position="357"/>
        <end position="379"/>
    </location>
</feature>
<dbReference type="EnsemblMetazoa" id="MDOA004887-RA">
    <property type="protein sequence ID" value="MDOA004887-PA"/>
    <property type="gene ID" value="MDOA004887"/>
</dbReference>
<dbReference type="STRING" id="7370.A0A1I8MHA8"/>
<evidence type="ECO:0000256" key="4">
    <source>
        <dbReference type="ARBA" id="ARBA00022771"/>
    </source>
</evidence>
<dbReference type="SMART" id="SM00355">
    <property type="entry name" value="ZnF_C2H2"/>
    <property type="match status" value="7"/>
</dbReference>
<dbReference type="Gene3D" id="3.30.160.60">
    <property type="entry name" value="Classic Zinc Finger"/>
    <property type="match status" value="4"/>
</dbReference>
<organism evidence="10">
    <name type="scientific">Musca domestica</name>
    <name type="common">House fly</name>
    <dbReference type="NCBI Taxonomy" id="7370"/>
    <lineage>
        <taxon>Eukaryota</taxon>
        <taxon>Metazoa</taxon>
        <taxon>Ecdysozoa</taxon>
        <taxon>Arthropoda</taxon>
        <taxon>Hexapoda</taxon>
        <taxon>Insecta</taxon>
        <taxon>Pterygota</taxon>
        <taxon>Neoptera</taxon>
        <taxon>Endopterygota</taxon>
        <taxon>Diptera</taxon>
        <taxon>Brachycera</taxon>
        <taxon>Muscomorpha</taxon>
        <taxon>Muscoidea</taxon>
        <taxon>Muscidae</taxon>
        <taxon>Musca</taxon>
    </lineage>
</organism>
<feature type="compositionally biased region" description="Acidic residues" evidence="8">
    <location>
        <begin position="206"/>
        <end position="220"/>
    </location>
</feature>
<keyword evidence="6" id="KW-0539">Nucleus</keyword>
<keyword evidence="3" id="KW-0677">Repeat</keyword>
<evidence type="ECO:0000256" key="5">
    <source>
        <dbReference type="ARBA" id="ARBA00022833"/>
    </source>
</evidence>
<dbReference type="eggNOG" id="KOG1721">
    <property type="taxonomic scope" value="Eukaryota"/>
</dbReference>
<dbReference type="PANTHER" id="PTHR16515:SF66">
    <property type="entry name" value="C2H2-TYPE DOMAIN-CONTAINING PROTEIN"/>
    <property type="match status" value="1"/>
</dbReference>
<feature type="region of interest" description="Disordered" evidence="8">
    <location>
        <begin position="176"/>
        <end position="226"/>
    </location>
</feature>
<evidence type="ECO:0000256" key="8">
    <source>
        <dbReference type="SAM" id="MobiDB-lite"/>
    </source>
</evidence>
<evidence type="ECO:0000313" key="10">
    <source>
        <dbReference type="EnsemblMetazoa" id="MDOA004887-PA"/>
    </source>
</evidence>
<dbReference type="KEGG" id="mde:101890095"/>
<gene>
    <name evidence="10" type="primary">101890095</name>
</gene>
<dbReference type="PANTHER" id="PTHR16515">
    <property type="entry name" value="PR DOMAIN ZINC FINGER PROTEIN"/>
    <property type="match status" value="1"/>
</dbReference>
<evidence type="ECO:0000256" key="6">
    <source>
        <dbReference type="ARBA" id="ARBA00023242"/>
    </source>
</evidence>
<dbReference type="InterPro" id="IPR036236">
    <property type="entry name" value="Znf_C2H2_sf"/>
</dbReference>
<dbReference type="RefSeq" id="XP_005185552.2">
    <property type="nucleotide sequence ID" value="XM_005185495.4"/>
</dbReference>
<dbReference type="GO" id="GO:0003677">
    <property type="term" value="F:DNA binding"/>
    <property type="evidence" value="ECO:0007669"/>
    <property type="project" value="UniProtKB-KW"/>
</dbReference>
<feature type="domain" description="C2H2-type" evidence="9">
    <location>
        <begin position="301"/>
        <end position="328"/>
    </location>
</feature>
<dbReference type="Pfam" id="PF13894">
    <property type="entry name" value="zf-C2H2_4"/>
    <property type="match status" value="1"/>
</dbReference>
<dbReference type="GO" id="GO:0008270">
    <property type="term" value="F:zinc ion binding"/>
    <property type="evidence" value="ECO:0007669"/>
    <property type="project" value="UniProtKB-KW"/>
</dbReference>
<dbReference type="FunFam" id="3.30.160.60:FF:000145">
    <property type="entry name" value="Zinc finger protein 574"/>
    <property type="match status" value="1"/>
</dbReference>
<dbReference type="GO" id="GO:0005634">
    <property type="term" value="C:nucleus"/>
    <property type="evidence" value="ECO:0007669"/>
    <property type="project" value="UniProtKB-SubCell"/>
</dbReference>
<dbReference type="OrthoDB" id="10004641at2759"/>
<protein>
    <recommendedName>
        <fullName evidence="9">C2H2-type domain-containing protein</fullName>
    </recommendedName>
</protein>
<dbReference type="SUPFAM" id="SSF57667">
    <property type="entry name" value="beta-beta-alpha zinc fingers"/>
    <property type="match status" value="3"/>
</dbReference>
<reference evidence="10" key="1">
    <citation type="submission" date="2020-05" db="UniProtKB">
        <authorList>
            <consortium name="EnsemblMetazoa"/>
        </authorList>
    </citation>
    <scope>IDENTIFICATION</scope>
    <source>
        <strain evidence="10">Aabys</strain>
    </source>
</reference>
<dbReference type="InterPro" id="IPR013087">
    <property type="entry name" value="Znf_C2H2_type"/>
</dbReference>
<feature type="compositionally biased region" description="Acidic residues" evidence="8">
    <location>
        <begin position="514"/>
        <end position="530"/>
    </location>
</feature>
<keyword evidence="4 7" id="KW-0863">Zinc-finger</keyword>
<feature type="domain" description="C2H2-type" evidence="9">
    <location>
        <begin position="538"/>
        <end position="563"/>
    </location>
</feature>
<evidence type="ECO:0000256" key="1">
    <source>
        <dbReference type="ARBA" id="ARBA00004123"/>
    </source>
</evidence>
<comment type="subcellular location">
    <subcellularLocation>
        <location evidence="1">Nucleus</location>
    </subcellularLocation>
</comment>
<evidence type="ECO:0000256" key="7">
    <source>
        <dbReference type="PROSITE-ProRule" id="PRU00042"/>
    </source>
</evidence>